<name>A0A850HHK5_9SPHN</name>
<proteinExistence type="predicted"/>
<feature type="transmembrane region" description="Helical" evidence="2">
    <location>
        <begin position="46"/>
        <end position="63"/>
    </location>
</feature>
<evidence type="ECO:0008006" key="5">
    <source>
        <dbReference type="Google" id="ProtNLM"/>
    </source>
</evidence>
<evidence type="ECO:0000256" key="1">
    <source>
        <dbReference type="SAM" id="MobiDB-lite"/>
    </source>
</evidence>
<feature type="transmembrane region" description="Helical" evidence="2">
    <location>
        <begin position="75"/>
        <end position="98"/>
    </location>
</feature>
<feature type="transmembrane region" description="Helical" evidence="2">
    <location>
        <begin position="202"/>
        <end position="223"/>
    </location>
</feature>
<feature type="transmembrane region" description="Helical" evidence="2">
    <location>
        <begin position="243"/>
        <end position="264"/>
    </location>
</feature>
<feature type="transmembrane region" description="Helical" evidence="2">
    <location>
        <begin position="285"/>
        <end position="302"/>
    </location>
</feature>
<feature type="transmembrane region" description="Helical" evidence="2">
    <location>
        <begin position="378"/>
        <end position="398"/>
    </location>
</feature>
<feature type="region of interest" description="Disordered" evidence="1">
    <location>
        <begin position="545"/>
        <end position="571"/>
    </location>
</feature>
<keyword evidence="2" id="KW-0472">Membrane</keyword>
<dbReference type="AlphaFoldDB" id="A0A850HHK5"/>
<dbReference type="RefSeq" id="WP_176272855.1">
    <property type="nucleotide sequence ID" value="NZ_JABWTA010000001.1"/>
</dbReference>
<sequence>MGSISKSVIPKSVMQKPAIYLMIALVFLALQPHATLSRYYFVTHDAYVVLLCVVAWVASTRWTPQIALPESIPGAKFVVPVAIALCLALWAGTHWWMFDYPLTRDEHMAVFDAAIYADGKVAERLPEEWTGFARALVPAFLQDTPGNVLLVSGYLPVNSAMRGFFGKIADPALMNPLLAAIGFVSLWWIARRVFADNASAQWLVLLGYLLSAQILANGMTTYAMTGHLALNLLWLALFLKDRWWSHALAMLVGVLAMGLHQFVFHPLFAGPFVLWLLMQKKWLHVGAYGLVYLAGVALWMSWPGIVMDWAGVVPEPGKEGGISTFLTERILPLITQFDPLTIQYMTFNLVRGIGWNALFILPFVIAAGPAIKRRDPIALALLGGIVLTLVAMTILLPYQGHGWGYRYVHGLLGSFCLLAAFGYRELVNADKKWADGAAVLLIATTALIALPANLWSARSFTEPYVKLTQIVEARDTDYVMIDDLRHSSVVDQVRNHADLTNQPIVISRRFLTREKFMEICANGTVSLIDSTEIALAGLHDVPREEADAMPDPPCSIFETGSDDGLETSITQ</sequence>
<dbReference type="EMBL" id="JABWTA010000001">
    <property type="protein sequence ID" value="NVE94592.1"/>
    <property type="molecule type" value="Genomic_DNA"/>
</dbReference>
<reference evidence="3 4" key="1">
    <citation type="submission" date="2020-06" db="EMBL/GenBank/DDBJ databases">
        <title>Altererythrobacter lutimaris sp. nov., a marine bacterium isolated from a tidal flat.</title>
        <authorList>
            <person name="Kim D."/>
            <person name="Yoo Y."/>
            <person name="Kim J.-J."/>
        </authorList>
    </citation>
    <scope>NUCLEOTIDE SEQUENCE [LARGE SCALE GENOMIC DNA]</scope>
    <source>
        <strain evidence="3 4">JGD-16</strain>
    </source>
</reference>
<evidence type="ECO:0000313" key="3">
    <source>
        <dbReference type="EMBL" id="NVE94592.1"/>
    </source>
</evidence>
<feature type="transmembrane region" description="Helical" evidence="2">
    <location>
        <begin position="353"/>
        <end position="371"/>
    </location>
</feature>
<keyword evidence="2" id="KW-0812">Transmembrane</keyword>
<evidence type="ECO:0000313" key="4">
    <source>
        <dbReference type="Proteomes" id="UP000546031"/>
    </source>
</evidence>
<keyword evidence="2" id="KW-1133">Transmembrane helix</keyword>
<feature type="transmembrane region" description="Helical" evidence="2">
    <location>
        <begin position="404"/>
        <end position="421"/>
    </location>
</feature>
<feature type="transmembrane region" description="Helical" evidence="2">
    <location>
        <begin position="20"/>
        <end position="40"/>
    </location>
</feature>
<feature type="transmembrane region" description="Helical" evidence="2">
    <location>
        <begin position="172"/>
        <end position="190"/>
    </location>
</feature>
<organism evidence="3 4">
    <name type="scientific">Altererythrobacter lutimaris</name>
    <dbReference type="NCBI Taxonomy" id="2743979"/>
    <lineage>
        <taxon>Bacteria</taxon>
        <taxon>Pseudomonadati</taxon>
        <taxon>Pseudomonadota</taxon>
        <taxon>Alphaproteobacteria</taxon>
        <taxon>Sphingomonadales</taxon>
        <taxon>Erythrobacteraceae</taxon>
        <taxon>Altererythrobacter</taxon>
    </lineage>
</organism>
<evidence type="ECO:0000256" key="2">
    <source>
        <dbReference type="SAM" id="Phobius"/>
    </source>
</evidence>
<gene>
    <name evidence="3" type="ORF">HUO12_06740</name>
</gene>
<feature type="transmembrane region" description="Helical" evidence="2">
    <location>
        <begin position="433"/>
        <end position="455"/>
    </location>
</feature>
<protein>
    <recommendedName>
        <fullName evidence="5">Glycosyltransferase RgtA/B/C/D-like domain-containing protein</fullName>
    </recommendedName>
</protein>
<comment type="caution">
    <text evidence="3">The sequence shown here is derived from an EMBL/GenBank/DDBJ whole genome shotgun (WGS) entry which is preliminary data.</text>
</comment>
<dbReference type="Proteomes" id="UP000546031">
    <property type="component" value="Unassembled WGS sequence"/>
</dbReference>
<accession>A0A850HHK5</accession>
<keyword evidence="4" id="KW-1185">Reference proteome</keyword>